<comment type="similarity">
    <text evidence="2">Belongs to the NUP186/NUP192/NUP205 family.</text>
</comment>
<keyword evidence="3" id="KW-0813">Transport</keyword>
<proteinExistence type="inferred from homology"/>
<comment type="caution">
    <text evidence="6">The sequence shown here is derived from an EMBL/GenBank/DDBJ whole genome shotgun (WGS) entry which is preliminary data.</text>
</comment>
<keyword evidence="7" id="KW-1185">Reference proteome</keyword>
<name>A0A4D9DBS6_9STRA</name>
<gene>
    <name evidence="6" type="ORF">NSK_000865</name>
</gene>
<evidence type="ECO:0000256" key="2">
    <source>
        <dbReference type="ARBA" id="ARBA00005892"/>
    </source>
</evidence>
<reference evidence="6 7" key="1">
    <citation type="submission" date="2019-01" db="EMBL/GenBank/DDBJ databases">
        <title>Nuclear Genome Assembly of the Microalgal Biofuel strain Nannochloropsis salina CCMP1776.</title>
        <authorList>
            <person name="Hovde B."/>
        </authorList>
    </citation>
    <scope>NUCLEOTIDE SEQUENCE [LARGE SCALE GENOMIC DNA]</scope>
    <source>
        <strain evidence="6 7">CCMP1776</strain>
    </source>
</reference>
<sequence>MIPRKPMTSFYEAIRCFLEHPHDDTGSADFGFQFSLYVEPPFEIRIGDNNGDDGWRPHPLCLHPPSTDRSRALVIRIIKGESEMGGAKVKIDPARQQQAIDMVETLSRDLDLDHVYCLNLIRAASAEDVRQWVDQKMGRRGRQRKGTEGAKEGNLRSDMYRSSLVGVHGVQGSMITESSHHDLEATARSLFFIEKRAALNALLELVQARIGMGLMEAKQHAVMVATDSLIAQGLSSVLMERISKVTRDVRCRGRSAAEAEFEMERQKAADCLFFLFYQTQILPSELFSLPASPQGGVAATGLLTLPSSLPPASHPSPVTLIGLVKLLTEDMKGRFSVVAVGEEQEKSREERAVLKTLSTLLMTLVTCLMTLDGLAAHPDARAGQQELTERGRMEGERNALLLYLEEEGGLRAATEAKQAYEKAYRTAHATHPTLPAAVRETLKEKEKAFKDTQARVSETLSGLRGEIEGGWAHAGIHAVVLLAWGALFRDQALSERLGYVQDPRTLPELRKELLAQAVGQAVFPFLERGMVACWRRPGQEDIQMFFLDCVGELVGGYLREGQGILVRRLMGFARGEAAGEAMGYRRAAVEGLVSLVVRLGESHPAVGERLLWTRAGGRDGGELEPVQFVKDLSELIKNETQAPLRSAWIRLVGAMAVSSNEECKAATMDFLVDYSPFLSLQTRQNRDVLTYVLEDSLQRAQQNQPVHRASLLGVLLLVERLTSPTLALDPDLAYVSHLLPLLTSLLSFPLAPELKGALLRALAPFAALPDGMARQLWEHIEMLGMVPRPGKKEGLRFELEDVESKMGLFPITEGFLLLLVALLRADMPFDLGAARGRQDGVWPYVEYLIEDILLPLPARQCLYPAQKWKILSLGLRVLILVLERYPLEPDEERLRLLHVDSRQRREMHWQAQRDMDPQVGHSPSVGFHVLMRLLGSSTGAGGGVPSGNGGLLGLVLDVVAAADLSAAPMPGGYSGSTPLGEQQRFDRNGLPLIQYPTNTTERSSGDACPPGPWRLEKQNRLREAQAWDEAVLVFDDEEGLMGRGGRGDRRGESREGGEGTSWRAACLGGKDDEVSREEDAVCVAFELLNNVLCKDVEFKRLHTTLVEHPFFEGAQVATLNEIVARGYADGALGVGMGRGAEGRRGRKIATISSSASPSASILAQGLFLPLLAQYSAYDVHPPLRLQASLCLRTLMARVPQPQDLLDMFRPLPALGAPGTGTEKEGREEDGHRQWAVDAVLKSLCYPGEILPMEGSALVELTNLPRAMTLLSKLGGAQALTGGQVDRWVHFVVLDVLLKNLLPYRATVSHLFLGYLIDEGTGPLSLPASSSSFPSASASLDFGLQRILRNLSAPFFHTLAPLLAEGAFELVYRLCQSPKTRQATLTYLLQDGVDFFHHQFHLLTRRPFPSPPASPSPFSFLSPLPEARRRSSLRSHKLGEGVPESLGRYLQAHLSYSSSLQMWAWLLKSMALLLFHAQHLGTQSRSRRLLSLLLSSPPPTCLPGGQSGGGDQDSEAHTCTLTWLLQQLQLAHQGEVPQPPTEEMRAVAERCSIPLPGLSGQGRVFRGIQEDFFLHEVRLALGTSQVAMGPGTGEGMGEMGMEMGGAGIGASAEKGRIGGRRSPAGTNVMVGGPPEATLHSLRVASDYCLRYNHFLLRQAAEYHVCVAWKRLAEAVVRESRESPLLPHIQGPLASTPSSPPQAFSLLLTLLSQAVKKLAQHPHGDVKALEQVSTVILVSVDAIWRYAMNRTGGLSLTVLSLDEGQRILQLLLQALLCALVGQEGEPGRLTQQKLRAQGYCSIILYLRATAVWPLPAAEASMGGETRSSVPMLTAGEGNRDAPRSTSWDPTDKGLRAARQDKNAEALTAPRFFRPLLQVLAEDAAFTPSLGKARSRYQACAASCLGLVLETLVNSSTASASASQGVYLPLGVAPQIGKYDSAIREAVEYLPRLLEGLNAQYCMERETRRGSREHVFEPVLQGAYVGGKELYPPPALRSPGWAVLTSRKIPFEGNGGSSGKPVGARNTADGSGDLYEERPWDATFRFYLTLLTQAVSDARGAKILLEHGVLDSLSGMRFLAMLEDVDGPSVEGMGRRKEELLDNLGGVLRLLQTMMSKLPLHADLCPQVEKFLRRHSRVLMQFMEARQQDLGGLEELGVMVGLLAQTVGVKGSGVLGYGAPPSLSSSQDEYRRLINDLFERFGVELLPPLAVRFHVRAPAQGWWAVVEDADDHAIPCEPPHGASPQYSWRVSDAFKLLVSQVLLVHLTTYMRRRLRKSRFPNVRVEIVLVALRMSLSLLGAQGNGPSPPIPSIKDVFRGGFTAVAASVAPVGQRVPWDYAYLRTSLRYIFENLVDILYHLVCYRVELDPDFPREQVHTELLKALQGQEEWLERQTDAAAGMGYGSKWSHLKMTLDAIQDKLRV</sequence>
<dbReference type="Pfam" id="PF11894">
    <property type="entry name" value="Nup192"/>
    <property type="match status" value="2"/>
</dbReference>
<protein>
    <submittedName>
        <fullName evidence="6">Uncharacterized protein</fullName>
    </submittedName>
</protein>
<evidence type="ECO:0000313" key="7">
    <source>
        <dbReference type="Proteomes" id="UP000355283"/>
    </source>
</evidence>
<evidence type="ECO:0000256" key="4">
    <source>
        <dbReference type="ARBA" id="ARBA00023242"/>
    </source>
</evidence>
<feature type="region of interest" description="Disordered" evidence="5">
    <location>
        <begin position="1041"/>
        <end position="1064"/>
    </location>
</feature>
<accession>A0A4D9DBS6</accession>
<dbReference type="GO" id="GO:0005643">
    <property type="term" value="C:nuclear pore"/>
    <property type="evidence" value="ECO:0007669"/>
    <property type="project" value="InterPro"/>
</dbReference>
<keyword evidence="4" id="KW-0539">Nucleus</keyword>
<dbReference type="PANTHER" id="PTHR31344:SF0">
    <property type="entry name" value="NUCLEAR PORE COMPLEX PROTEIN NUP205"/>
    <property type="match status" value="1"/>
</dbReference>
<evidence type="ECO:0000256" key="3">
    <source>
        <dbReference type="ARBA" id="ARBA00022448"/>
    </source>
</evidence>
<evidence type="ECO:0000256" key="1">
    <source>
        <dbReference type="ARBA" id="ARBA00004123"/>
    </source>
</evidence>
<comment type="subcellular location">
    <subcellularLocation>
        <location evidence="1">Nucleus</location>
    </subcellularLocation>
</comment>
<dbReference type="OrthoDB" id="2019644at2759"/>
<dbReference type="InterPro" id="IPR016024">
    <property type="entry name" value="ARM-type_fold"/>
</dbReference>
<evidence type="ECO:0000313" key="6">
    <source>
        <dbReference type="EMBL" id="TFJ87513.1"/>
    </source>
</evidence>
<dbReference type="Proteomes" id="UP000355283">
    <property type="component" value="Unassembled WGS sequence"/>
</dbReference>
<dbReference type="InterPro" id="IPR021827">
    <property type="entry name" value="Nup186/Nup192/Nup205"/>
</dbReference>
<dbReference type="PANTHER" id="PTHR31344">
    <property type="entry name" value="NUCLEAR PORE COMPLEX PROTEIN NUP205"/>
    <property type="match status" value="1"/>
</dbReference>
<feature type="region of interest" description="Disordered" evidence="5">
    <location>
        <begin position="2009"/>
        <end position="2028"/>
    </location>
</feature>
<organism evidence="6 7">
    <name type="scientific">Nannochloropsis salina CCMP1776</name>
    <dbReference type="NCBI Taxonomy" id="1027361"/>
    <lineage>
        <taxon>Eukaryota</taxon>
        <taxon>Sar</taxon>
        <taxon>Stramenopiles</taxon>
        <taxon>Ochrophyta</taxon>
        <taxon>Eustigmatophyceae</taxon>
        <taxon>Eustigmatales</taxon>
        <taxon>Monodopsidaceae</taxon>
        <taxon>Microchloropsis</taxon>
        <taxon>Microchloropsis salina</taxon>
    </lineage>
</organism>
<feature type="compositionally biased region" description="Basic and acidic residues" evidence="5">
    <location>
        <begin position="1045"/>
        <end position="1057"/>
    </location>
</feature>
<evidence type="ECO:0000256" key="5">
    <source>
        <dbReference type="SAM" id="MobiDB-lite"/>
    </source>
</evidence>
<dbReference type="EMBL" id="SDOX01000005">
    <property type="protein sequence ID" value="TFJ87513.1"/>
    <property type="molecule type" value="Genomic_DNA"/>
</dbReference>
<dbReference type="SUPFAM" id="SSF48371">
    <property type="entry name" value="ARM repeat"/>
    <property type="match status" value="1"/>
</dbReference>